<comment type="caution">
    <text evidence="3">The sequence shown here is derived from an EMBL/GenBank/DDBJ whole genome shotgun (WGS) entry which is preliminary data.</text>
</comment>
<proteinExistence type="predicted"/>
<dbReference type="Pfam" id="PF13472">
    <property type="entry name" value="Lipase_GDSL_2"/>
    <property type="match status" value="1"/>
</dbReference>
<evidence type="ECO:0000259" key="2">
    <source>
        <dbReference type="Pfam" id="PF13472"/>
    </source>
</evidence>
<dbReference type="GO" id="GO:0016787">
    <property type="term" value="F:hydrolase activity"/>
    <property type="evidence" value="ECO:0007669"/>
    <property type="project" value="UniProtKB-KW"/>
</dbReference>
<evidence type="ECO:0000313" key="4">
    <source>
        <dbReference type="Proteomes" id="UP000682308"/>
    </source>
</evidence>
<dbReference type="CDD" id="cd01830">
    <property type="entry name" value="XynE_like"/>
    <property type="match status" value="1"/>
</dbReference>
<feature type="domain" description="SGNH hydrolase-type esterase" evidence="2">
    <location>
        <begin position="220"/>
        <end position="407"/>
    </location>
</feature>
<keyword evidence="3" id="KW-0378">Hydrolase</keyword>
<dbReference type="PANTHER" id="PTHR43784:SF2">
    <property type="entry name" value="GDSL-LIKE LIPASE_ACYLHYDROLASE, PUTATIVE (AFU_ORTHOLOGUE AFUA_2G00820)-RELATED"/>
    <property type="match status" value="1"/>
</dbReference>
<dbReference type="InterPro" id="IPR036514">
    <property type="entry name" value="SGNH_hydro_sf"/>
</dbReference>
<accession>A0A941FC74</accession>
<protein>
    <submittedName>
        <fullName evidence="3">SGNH/GDSL hydrolase family protein</fullName>
    </submittedName>
</protein>
<evidence type="ECO:0000256" key="1">
    <source>
        <dbReference type="SAM" id="SignalP"/>
    </source>
</evidence>
<dbReference type="AlphaFoldDB" id="A0A941FC74"/>
<feature type="chain" id="PRO_5037947265" evidence="1">
    <location>
        <begin position="33"/>
        <end position="435"/>
    </location>
</feature>
<dbReference type="SUPFAM" id="SSF52266">
    <property type="entry name" value="SGNH hydrolase"/>
    <property type="match status" value="1"/>
</dbReference>
<feature type="signal peptide" evidence="1">
    <location>
        <begin position="1"/>
        <end position="32"/>
    </location>
</feature>
<dbReference type="Proteomes" id="UP000682308">
    <property type="component" value="Unassembled WGS sequence"/>
</dbReference>
<evidence type="ECO:0000313" key="3">
    <source>
        <dbReference type="EMBL" id="MBR8641375.1"/>
    </source>
</evidence>
<name>A0A941FC74_9ACTN</name>
<reference evidence="3 4" key="1">
    <citation type="submission" date="2021-04" db="EMBL/GenBank/DDBJ databases">
        <title>Characterization of the biosynthetic gene cluster of new lipopeptides with antitumor activity in the genome of the marine Streptomyces PHM034.</title>
        <authorList>
            <person name="Ceniceros A."/>
            <person name="Canedo L."/>
            <person name="Mendez C."/>
            <person name="Olano C."/>
            <person name="Schleissner C."/>
            <person name="Cuevas C."/>
            <person name="De La Calle F."/>
            <person name="Salas J.A."/>
        </authorList>
    </citation>
    <scope>NUCLEOTIDE SEQUENCE [LARGE SCALE GENOMIC DNA]</scope>
    <source>
        <strain evidence="3 4">PHM034</strain>
    </source>
</reference>
<dbReference type="InterPro" id="IPR053140">
    <property type="entry name" value="GDSL_Rv0518-like"/>
</dbReference>
<organism evidence="3 4">
    <name type="scientific">Streptomyces tuirus</name>
    <dbReference type="NCBI Taxonomy" id="68278"/>
    <lineage>
        <taxon>Bacteria</taxon>
        <taxon>Bacillati</taxon>
        <taxon>Actinomycetota</taxon>
        <taxon>Actinomycetes</taxon>
        <taxon>Kitasatosporales</taxon>
        <taxon>Streptomycetaceae</taxon>
        <taxon>Streptomyces</taxon>
    </lineage>
</organism>
<keyword evidence="1" id="KW-0732">Signal</keyword>
<dbReference type="InterPro" id="IPR013830">
    <property type="entry name" value="SGNH_hydro"/>
</dbReference>
<dbReference type="EMBL" id="JAGTPG010000002">
    <property type="protein sequence ID" value="MBR8641375.1"/>
    <property type="molecule type" value="Genomic_DNA"/>
</dbReference>
<dbReference type="PANTHER" id="PTHR43784">
    <property type="entry name" value="GDSL-LIKE LIPASE/ACYLHYDROLASE, PUTATIVE (AFU_ORTHOLOGUE AFUA_2G00820)-RELATED"/>
    <property type="match status" value="1"/>
</dbReference>
<gene>
    <name evidence="3" type="ORF">KEF29_23755</name>
</gene>
<sequence>MRPVTTVPLRRTLAFSLALAAAVLATVWPGDAADRATADASKAGTTWLGTWATAPTVPFSTGISATGFSDQTIRQNIHTSVGGSRFKLRLSNVYGKQPLTVDAVELATPQGIGGVVPGSSTPVTFQGSRSVTIPVGETATSDVTGRSVAADTDLTVSLYVSGTTGPTTWHRLATATTYVSASGDHTSDTSGDAFTTTQSSFFFVSGLDVAAPAGRGSVVAFGDSLTDGVGSTPDANRRYPDVLARRLGGEVGVLNEGIGANQVVNDTEYGSIGALGRFDQDVLAQPGVRDVIFEEGVNDILGAHYFPDDAPTAEEVIAAYKDLIARAHRHGLRMLGMTLNPIGGAEEYSEAGEAMRQTLNAWIRDESTFDGIIDADALWRDPANPLHLAPDYDSGDGLHPNDAGYAALANSIDLDCLTPNSETPVLSGAREDCTL</sequence>
<dbReference type="Gene3D" id="3.40.50.1110">
    <property type="entry name" value="SGNH hydrolase"/>
    <property type="match status" value="1"/>
</dbReference>
<keyword evidence="4" id="KW-1185">Reference proteome</keyword>